<feature type="transmembrane region" description="Helical" evidence="6">
    <location>
        <begin position="158"/>
        <end position="178"/>
    </location>
</feature>
<keyword evidence="2" id="KW-0813">Transport</keyword>
<dbReference type="GO" id="GO:0022857">
    <property type="term" value="F:transmembrane transporter activity"/>
    <property type="evidence" value="ECO:0007669"/>
    <property type="project" value="InterPro"/>
</dbReference>
<reference evidence="8" key="1">
    <citation type="submission" date="2016-07" db="EMBL/GenBank/DDBJ databases">
        <title>Nontailed viruses are major unrecognized killers of bacteria in the ocean.</title>
        <authorList>
            <person name="Kauffman K."/>
            <person name="Hussain F."/>
            <person name="Yang J."/>
            <person name="Arevalo P."/>
            <person name="Brown J."/>
            <person name="Cutler M."/>
            <person name="Kelly L."/>
            <person name="Polz M.F."/>
        </authorList>
    </citation>
    <scope>NUCLEOTIDE SEQUENCE [LARGE SCALE GENOMIC DNA]</scope>
    <source>
        <strain evidence="8">10N.261.46.F8</strain>
    </source>
</reference>
<keyword evidence="3 6" id="KW-0812">Transmembrane</keyword>
<dbReference type="EMBL" id="MCZK01000036">
    <property type="protein sequence ID" value="PMM75874.1"/>
    <property type="molecule type" value="Genomic_DNA"/>
</dbReference>
<evidence type="ECO:0008006" key="9">
    <source>
        <dbReference type="Google" id="ProtNLM"/>
    </source>
</evidence>
<feature type="transmembrane region" description="Helical" evidence="6">
    <location>
        <begin position="41"/>
        <end position="60"/>
    </location>
</feature>
<feature type="transmembrane region" description="Helical" evidence="6">
    <location>
        <begin position="283"/>
        <end position="304"/>
    </location>
</feature>
<protein>
    <recommendedName>
        <fullName evidence="9">MFS transporter</fullName>
    </recommendedName>
</protein>
<feature type="transmembrane region" description="Helical" evidence="6">
    <location>
        <begin position="310"/>
        <end position="328"/>
    </location>
</feature>
<evidence type="ECO:0000256" key="3">
    <source>
        <dbReference type="ARBA" id="ARBA00022692"/>
    </source>
</evidence>
<evidence type="ECO:0000256" key="5">
    <source>
        <dbReference type="ARBA" id="ARBA00023136"/>
    </source>
</evidence>
<feature type="transmembrane region" description="Helical" evidence="6">
    <location>
        <begin position="67"/>
        <end position="88"/>
    </location>
</feature>
<dbReference type="InterPro" id="IPR036259">
    <property type="entry name" value="MFS_trans_sf"/>
</dbReference>
<dbReference type="GO" id="GO:0016020">
    <property type="term" value="C:membrane"/>
    <property type="evidence" value="ECO:0007669"/>
    <property type="project" value="UniProtKB-SubCell"/>
</dbReference>
<name>A0A2N7KIK2_9VIBR</name>
<feature type="transmembrane region" description="Helical" evidence="6">
    <location>
        <begin position="7"/>
        <end position="29"/>
    </location>
</feature>
<dbReference type="PANTHER" id="PTHR43385:SF1">
    <property type="entry name" value="RIBOFLAVIN TRANSPORTER RIBJ"/>
    <property type="match status" value="1"/>
</dbReference>
<dbReference type="Proteomes" id="UP000235406">
    <property type="component" value="Unassembled WGS sequence"/>
</dbReference>
<organism evidence="7 8">
    <name type="scientific">Vibrio lentus</name>
    <dbReference type="NCBI Taxonomy" id="136468"/>
    <lineage>
        <taxon>Bacteria</taxon>
        <taxon>Pseudomonadati</taxon>
        <taxon>Pseudomonadota</taxon>
        <taxon>Gammaproteobacteria</taxon>
        <taxon>Vibrionales</taxon>
        <taxon>Vibrionaceae</taxon>
        <taxon>Vibrio</taxon>
    </lineage>
</organism>
<comment type="caution">
    <text evidence="7">The sequence shown here is derived from an EMBL/GenBank/DDBJ whole genome shotgun (WGS) entry which is preliminary data.</text>
</comment>
<dbReference type="InterPro" id="IPR052983">
    <property type="entry name" value="MFS_Riboflavin_Transporter"/>
</dbReference>
<gene>
    <name evidence="7" type="ORF">BCT49_00535</name>
</gene>
<dbReference type="OrthoDB" id="5966585at2"/>
<dbReference type="SUPFAM" id="SSF103473">
    <property type="entry name" value="MFS general substrate transporter"/>
    <property type="match status" value="1"/>
</dbReference>
<evidence type="ECO:0000313" key="7">
    <source>
        <dbReference type="EMBL" id="PMM75874.1"/>
    </source>
</evidence>
<dbReference type="Pfam" id="PF07690">
    <property type="entry name" value="MFS_1"/>
    <property type="match status" value="1"/>
</dbReference>
<evidence type="ECO:0000256" key="6">
    <source>
        <dbReference type="SAM" id="Phobius"/>
    </source>
</evidence>
<keyword evidence="4 6" id="KW-1133">Transmembrane helix</keyword>
<feature type="transmembrane region" description="Helical" evidence="6">
    <location>
        <begin position="130"/>
        <end position="152"/>
    </location>
</feature>
<dbReference type="InterPro" id="IPR011701">
    <property type="entry name" value="MFS"/>
</dbReference>
<dbReference type="AlphaFoldDB" id="A0A2N7KIK2"/>
<comment type="subcellular location">
    <subcellularLocation>
        <location evidence="1">Membrane</location>
        <topology evidence="1">Multi-pass membrane protein</topology>
    </subcellularLocation>
</comment>
<feature type="transmembrane region" description="Helical" evidence="6">
    <location>
        <begin position="221"/>
        <end position="243"/>
    </location>
</feature>
<feature type="transmembrane region" description="Helical" evidence="6">
    <location>
        <begin position="255"/>
        <end position="276"/>
    </location>
</feature>
<dbReference type="Gene3D" id="1.20.1250.20">
    <property type="entry name" value="MFS general substrate transporter like domains"/>
    <property type="match status" value="1"/>
</dbReference>
<evidence type="ECO:0000256" key="2">
    <source>
        <dbReference type="ARBA" id="ARBA00022448"/>
    </source>
</evidence>
<evidence type="ECO:0000256" key="1">
    <source>
        <dbReference type="ARBA" id="ARBA00004141"/>
    </source>
</evidence>
<proteinExistence type="predicted"/>
<evidence type="ECO:0000256" key="4">
    <source>
        <dbReference type="ARBA" id="ARBA00022989"/>
    </source>
</evidence>
<feature type="transmembrane region" description="Helical" evidence="6">
    <location>
        <begin position="375"/>
        <end position="394"/>
    </location>
</feature>
<dbReference type="PANTHER" id="PTHR43385">
    <property type="entry name" value="RIBOFLAVIN TRANSPORTER RIBJ"/>
    <property type="match status" value="1"/>
</dbReference>
<sequence>MNKAVWGLALGQTLLWCCLYYIFPAMLLHWEQVHDWSRSEFMLGLTLAVGVSAIAALPAGRLIDKGYGALMMTVSAVIGGVLLFMISLVEQLAWFYVLWGLMGIAMAGCLYEPCFAFLIRNLRTKAKRAITMITLVAGFASTISFPTVHYLAQHYGTVMALQIFAGVVLFVAAPLLFINTKLLARFHVPSNSEVGSEPPPKVSGSSTTYLSSASYLSNPMFWLLAFGFSMLALNHGVVLNHLLPLLDERNVPDNLAILVISLIGPMQVAGRVMWLLVDKHWSIMRITVACFLSICCATLCLILSENVLYLVVGFVLLQGSAYGVMSIVKPLTTREVMGEANFGSLAGAMAVPYLLAFALSPYFGAVIWQIGGYQWVLWSIFGSAVVGFISIVTVSRLHLARTQSCLS</sequence>
<evidence type="ECO:0000313" key="8">
    <source>
        <dbReference type="Proteomes" id="UP000235406"/>
    </source>
</evidence>
<feature type="transmembrane region" description="Helical" evidence="6">
    <location>
        <begin position="340"/>
        <end position="363"/>
    </location>
</feature>
<accession>A0A2N7KIK2</accession>
<keyword evidence="5 6" id="KW-0472">Membrane</keyword>
<dbReference type="RefSeq" id="WP_102434081.1">
    <property type="nucleotide sequence ID" value="NZ_CAWNVI010000036.1"/>
</dbReference>
<feature type="transmembrane region" description="Helical" evidence="6">
    <location>
        <begin position="94"/>
        <end position="118"/>
    </location>
</feature>